<comment type="caution">
    <text evidence="2">The sequence shown here is derived from an EMBL/GenBank/DDBJ whole genome shotgun (WGS) entry which is preliminary data.</text>
</comment>
<sequence length="47" mass="5329">MCKKEDENKDVQEIELDDLEQVTGGGAFDNVPRVPQNPIDDSLREKI</sequence>
<dbReference type="Proteomes" id="UP000824109">
    <property type="component" value="Unassembled WGS sequence"/>
</dbReference>
<protein>
    <submittedName>
        <fullName evidence="2">Uncharacterized protein</fullName>
    </submittedName>
</protein>
<gene>
    <name evidence="2" type="ORF">IAA61_09185</name>
</gene>
<evidence type="ECO:0000256" key="1">
    <source>
        <dbReference type="SAM" id="MobiDB-lite"/>
    </source>
</evidence>
<reference evidence="2" key="2">
    <citation type="journal article" date="2021" name="PeerJ">
        <title>Extensive microbial diversity within the chicken gut microbiome revealed by metagenomics and culture.</title>
        <authorList>
            <person name="Gilroy R."/>
            <person name="Ravi A."/>
            <person name="Getino M."/>
            <person name="Pursley I."/>
            <person name="Horton D.L."/>
            <person name="Alikhan N.F."/>
            <person name="Baker D."/>
            <person name="Gharbi K."/>
            <person name="Hall N."/>
            <person name="Watson M."/>
            <person name="Adriaenssens E.M."/>
            <person name="Foster-Nyarko E."/>
            <person name="Jarju S."/>
            <person name="Secka A."/>
            <person name="Antonio M."/>
            <person name="Oren A."/>
            <person name="Chaudhuri R.R."/>
            <person name="La Ragione R."/>
            <person name="Hildebrand F."/>
            <person name="Pallen M.J."/>
        </authorList>
    </citation>
    <scope>NUCLEOTIDE SEQUENCE</scope>
    <source>
        <strain evidence="2">USAMLcec3-3695</strain>
    </source>
</reference>
<evidence type="ECO:0000313" key="2">
    <source>
        <dbReference type="EMBL" id="HIU57963.1"/>
    </source>
</evidence>
<dbReference type="EMBL" id="DVNB01000093">
    <property type="protein sequence ID" value="HIU57963.1"/>
    <property type="molecule type" value="Genomic_DNA"/>
</dbReference>
<organism evidence="2 3">
    <name type="scientific">Candidatus Ornithomonoglobus merdipullorum</name>
    <dbReference type="NCBI Taxonomy" id="2840895"/>
    <lineage>
        <taxon>Bacteria</taxon>
        <taxon>Bacillati</taxon>
        <taxon>Bacillota</taxon>
        <taxon>Clostridia</taxon>
        <taxon>Candidatus Ornithomonoglobus</taxon>
    </lineage>
</organism>
<dbReference type="AlphaFoldDB" id="A0A9D1MD79"/>
<name>A0A9D1MD79_9FIRM</name>
<reference evidence="2" key="1">
    <citation type="submission" date="2020-10" db="EMBL/GenBank/DDBJ databases">
        <authorList>
            <person name="Gilroy R."/>
        </authorList>
    </citation>
    <scope>NUCLEOTIDE SEQUENCE</scope>
    <source>
        <strain evidence="2">USAMLcec3-3695</strain>
    </source>
</reference>
<evidence type="ECO:0000313" key="3">
    <source>
        <dbReference type="Proteomes" id="UP000824109"/>
    </source>
</evidence>
<feature type="region of interest" description="Disordered" evidence="1">
    <location>
        <begin position="23"/>
        <end position="47"/>
    </location>
</feature>
<accession>A0A9D1MD79</accession>
<proteinExistence type="predicted"/>